<evidence type="ECO:0000313" key="13">
    <source>
        <dbReference type="Proteomes" id="UP000294901"/>
    </source>
</evidence>
<comment type="subunit">
    <text evidence="11">Monomer.</text>
</comment>
<evidence type="ECO:0000256" key="9">
    <source>
        <dbReference type="ARBA" id="ARBA00023141"/>
    </source>
</evidence>
<comment type="function">
    <text evidence="11">Catalyzes the specific phosphorylation of the 3-hydroxyl group of shikimic acid using ATP as a cosubstrate.</text>
</comment>
<name>A0A4R6K332_9ACTN</name>
<evidence type="ECO:0000256" key="7">
    <source>
        <dbReference type="ARBA" id="ARBA00022777"/>
    </source>
</evidence>
<evidence type="ECO:0000256" key="2">
    <source>
        <dbReference type="ARBA" id="ARBA00006997"/>
    </source>
</evidence>
<evidence type="ECO:0000256" key="10">
    <source>
        <dbReference type="ARBA" id="ARBA00048567"/>
    </source>
</evidence>
<evidence type="ECO:0000256" key="6">
    <source>
        <dbReference type="ARBA" id="ARBA00022741"/>
    </source>
</evidence>
<dbReference type="Proteomes" id="UP000294901">
    <property type="component" value="Unassembled WGS sequence"/>
</dbReference>
<dbReference type="GO" id="GO:0000287">
    <property type="term" value="F:magnesium ion binding"/>
    <property type="evidence" value="ECO:0007669"/>
    <property type="project" value="UniProtKB-UniRule"/>
</dbReference>
<dbReference type="SUPFAM" id="SSF52540">
    <property type="entry name" value="P-loop containing nucleoside triphosphate hydrolases"/>
    <property type="match status" value="1"/>
</dbReference>
<dbReference type="GO" id="GO:0009423">
    <property type="term" value="P:chorismate biosynthetic process"/>
    <property type="evidence" value="ECO:0007669"/>
    <property type="project" value="UniProtKB-UniRule"/>
</dbReference>
<dbReference type="Gene3D" id="3.40.50.300">
    <property type="entry name" value="P-loop containing nucleotide triphosphate hydrolases"/>
    <property type="match status" value="1"/>
</dbReference>
<dbReference type="GO" id="GO:0005829">
    <property type="term" value="C:cytosol"/>
    <property type="evidence" value="ECO:0007669"/>
    <property type="project" value="TreeGrafter"/>
</dbReference>
<dbReference type="PANTHER" id="PTHR21087:SF16">
    <property type="entry name" value="SHIKIMATE KINASE 1, CHLOROPLASTIC"/>
    <property type="match status" value="1"/>
</dbReference>
<evidence type="ECO:0000256" key="11">
    <source>
        <dbReference type="HAMAP-Rule" id="MF_00109"/>
    </source>
</evidence>
<feature type="binding site" evidence="11">
    <location>
        <position position="117"/>
    </location>
    <ligand>
        <name>ATP</name>
        <dbReference type="ChEBI" id="CHEBI:30616"/>
    </ligand>
</feature>
<gene>
    <name evidence="11" type="primary">aroK</name>
    <name evidence="12" type="ORF">C8E87_5341</name>
</gene>
<keyword evidence="11" id="KW-0479">Metal-binding</keyword>
<dbReference type="EMBL" id="SNWR01000001">
    <property type="protein sequence ID" value="TDO41605.1"/>
    <property type="molecule type" value="Genomic_DNA"/>
</dbReference>
<evidence type="ECO:0000256" key="5">
    <source>
        <dbReference type="ARBA" id="ARBA00022679"/>
    </source>
</evidence>
<keyword evidence="5 11" id="KW-0808">Transferase</keyword>
<dbReference type="AlphaFoldDB" id="A0A4R6K332"/>
<keyword evidence="9 11" id="KW-0057">Aromatic amino acid biosynthesis</keyword>
<accession>A0A4R6K332</accession>
<dbReference type="OrthoDB" id="9800332at2"/>
<keyword evidence="11" id="KW-0963">Cytoplasm</keyword>
<feature type="binding site" evidence="11">
    <location>
        <position position="80"/>
    </location>
    <ligand>
        <name>substrate</name>
    </ligand>
</feature>
<keyword evidence="4 11" id="KW-0028">Amino-acid biosynthesis</keyword>
<dbReference type="EC" id="2.7.1.71" evidence="3 11"/>
<comment type="subcellular location">
    <subcellularLocation>
        <location evidence="11">Cytoplasm</location>
    </subcellularLocation>
</comment>
<dbReference type="GO" id="GO:0004765">
    <property type="term" value="F:shikimate kinase activity"/>
    <property type="evidence" value="ECO:0007669"/>
    <property type="project" value="UniProtKB-UniRule"/>
</dbReference>
<dbReference type="InterPro" id="IPR023000">
    <property type="entry name" value="Shikimate_kinase_CS"/>
</dbReference>
<dbReference type="GO" id="GO:0005524">
    <property type="term" value="F:ATP binding"/>
    <property type="evidence" value="ECO:0007669"/>
    <property type="project" value="UniProtKB-UniRule"/>
</dbReference>
<feature type="binding site" evidence="11">
    <location>
        <position position="152"/>
    </location>
    <ligand>
        <name>ATP</name>
        <dbReference type="ChEBI" id="CHEBI:30616"/>
    </ligand>
</feature>
<evidence type="ECO:0000256" key="8">
    <source>
        <dbReference type="ARBA" id="ARBA00022840"/>
    </source>
</evidence>
<feature type="binding site" evidence="11">
    <location>
        <begin position="12"/>
        <end position="17"/>
    </location>
    <ligand>
        <name>ATP</name>
        <dbReference type="ChEBI" id="CHEBI:30616"/>
    </ligand>
</feature>
<comment type="caution">
    <text evidence="12">The sequence shown here is derived from an EMBL/GenBank/DDBJ whole genome shotgun (WGS) entry which is preliminary data.</text>
</comment>
<keyword evidence="6 11" id="KW-0547">Nucleotide-binding</keyword>
<dbReference type="PROSITE" id="PS01128">
    <property type="entry name" value="SHIKIMATE_KINASE"/>
    <property type="match status" value="1"/>
</dbReference>
<feature type="binding site" evidence="11">
    <location>
        <position position="16"/>
    </location>
    <ligand>
        <name>Mg(2+)</name>
        <dbReference type="ChEBI" id="CHEBI:18420"/>
    </ligand>
</feature>
<dbReference type="PRINTS" id="PR01100">
    <property type="entry name" value="SHIKIMTKNASE"/>
</dbReference>
<feature type="binding site" evidence="11">
    <location>
        <position position="34"/>
    </location>
    <ligand>
        <name>substrate</name>
    </ligand>
</feature>
<feature type="binding site" evidence="11">
    <location>
        <position position="135"/>
    </location>
    <ligand>
        <name>substrate</name>
    </ligand>
</feature>
<evidence type="ECO:0000313" key="12">
    <source>
        <dbReference type="EMBL" id="TDO41605.1"/>
    </source>
</evidence>
<keyword evidence="7 11" id="KW-0418">Kinase</keyword>
<dbReference type="RefSeq" id="WP_133875603.1">
    <property type="nucleotide sequence ID" value="NZ_BOMD01000024.1"/>
</dbReference>
<dbReference type="GO" id="GO:0009073">
    <property type="term" value="P:aromatic amino acid family biosynthetic process"/>
    <property type="evidence" value="ECO:0007669"/>
    <property type="project" value="UniProtKB-KW"/>
</dbReference>
<comment type="similarity">
    <text evidence="2 11">Belongs to the shikimate kinase family.</text>
</comment>
<feature type="binding site" evidence="11">
    <location>
        <position position="58"/>
    </location>
    <ligand>
        <name>substrate</name>
    </ligand>
</feature>
<evidence type="ECO:0000256" key="1">
    <source>
        <dbReference type="ARBA" id="ARBA00004842"/>
    </source>
</evidence>
<comment type="pathway">
    <text evidence="1 11">Metabolic intermediate biosynthesis; chorismate biosynthesis; chorismate from D-erythrose 4-phosphate and phosphoenolpyruvate: step 5/7.</text>
</comment>
<dbReference type="UniPathway" id="UPA00053">
    <property type="reaction ID" value="UER00088"/>
</dbReference>
<comment type="catalytic activity">
    <reaction evidence="10 11">
        <text>shikimate + ATP = 3-phosphoshikimate + ADP + H(+)</text>
        <dbReference type="Rhea" id="RHEA:13121"/>
        <dbReference type="ChEBI" id="CHEBI:15378"/>
        <dbReference type="ChEBI" id="CHEBI:30616"/>
        <dbReference type="ChEBI" id="CHEBI:36208"/>
        <dbReference type="ChEBI" id="CHEBI:145989"/>
        <dbReference type="ChEBI" id="CHEBI:456216"/>
        <dbReference type="EC" id="2.7.1.71"/>
    </reaction>
</comment>
<reference evidence="12 13" key="1">
    <citation type="submission" date="2019-03" db="EMBL/GenBank/DDBJ databases">
        <title>Sequencing the genomes of 1000 actinobacteria strains.</title>
        <authorList>
            <person name="Klenk H.-P."/>
        </authorList>
    </citation>
    <scope>NUCLEOTIDE SEQUENCE [LARGE SCALE GENOMIC DNA]</scope>
    <source>
        <strain evidence="12 13">DSM 43805</strain>
    </source>
</reference>
<keyword evidence="13" id="KW-1185">Reference proteome</keyword>
<sequence>MAPRAVFVGAPGAGKSTIGAAVARLLGVPFADADAIIEVEAGKPIPEIFIDDGEEVFRELERRTIAEALGSFDGVLALGGGAILNEGTRELLHKHTVVYLSVELSDAVKRVGLGAGRPLLAINPRATLKYLLDQRRPLYAEVATHTIKTDGREPDEIAAEALALLRK</sequence>
<keyword evidence="11" id="KW-0460">Magnesium</keyword>
<proteinExistence type="inferred from homology"/>
<dbReference type="InterPro" id="IPR027417">
    <property type="entry name" value="P-loop_NTPase"/>
</dbReference>
<comment type="cofactor">
    <cofactor evidence="11">
        <name>Mg(2+)</name>
        <dbReference type="ChEBI" id="CHEBI:18420"/>
    </cofactor>
    <text evidence="11">Binds 1 Mg(2+) ion per subunit.</text>
</comment>
<dbReference type="CDD" id="cd00464">
    <property type="entry name" value="SK"/>
    <property type="match status" value="1"/>
</dbReference>
<protein>
    <recommendedName>
        <fullName evidence="3 11">Shikimate kinase</fullName>
        <shortName evidence="11">SK</shortName>
        <ecNumber evidence="3 11">2.7.1.71</ecNumber>
    </recommendedName>
</protein>
<dbReference type="PANTHER" id="PTHR21087">
    <property type="entry name" value="SHIKIMATE KINASE"/>
    <property type="match status" value="1"/>
</dbReference>
<dbReference type="InterPro" id="IPR000623">
    <property type="entry name" value="Shikimate_kinase/TSH1"/>
</dbReference>
<organism evidence="12 13">
    <name type="scientific">Paractinoplanes brasiliensis</name>
    <dbReference type="NCBI Taxonomy" id="52695"/>
    <lineage>
        <taxon>Bacteria</taxon>
        <taxon>Bacillati</taxon>
        <taxon>Actinomycetota</taxon>
        <taxon>Actinomycetes</taxon>
        <taxon>Micromonosporales</taxon>
        <taxon>Micromonosporaceae</taxon>
        <taxon>Paractinoplanes</taxon>
    </lineage>
</organism>
<evidence type="ECO:0000256" key="3">
    <source>
        <dbReference type="ARBA" id="ARBA00012154"/>
    </source>
</evidence>
<dbReference type="Pfam" id="PF01202">
    <property type="entry name" value="SKI"/>
    <property type="match status" value="1"/>
</dbReference>
<dbReference type="InterPro" id="IPR031322">
    <property type="entry name" value="Shikimate/glucono_kinase"/>
</dbReference>
<dbReference type="GO" id="GO:0008652">
    <property type="term" value="P:amino acid biosynthetic process"/>
    <property type="evidence" value="ECO:0007669"/>
    <property type="project" value="UniProtKB-KW"/>
</dbReference>
<keyword evidence="8 11" id="KW-0067">ATP-binding</keyword>
<evidence type="ECO:0000256" key="4">
    <source>
        <dbReference type="ARBA" id="ARBA00022605"/>
    </source>
</evidence>
<dbReference type="HAMAP" id="MF_00109">
    <property type="entry name" value="Shikimate_kinase"/>
    <property type="match status" value="1"/>
</dbReference>